<name>A0A0Q3EYB7_BRADI</name>
<feature type="compositionally biased region" description="Low complexity" evidence="1">
    <location>
        <begin position="704"/>
        <end position="715"/>
    </location>
</feature>
<reference evidence="3" key="2">
    <citation type="submission" date="2017-06" db="EMBL/GenBank/DDBJ databases">
        <title>WGS assembly of Brachypodium distachyon.</title>
        <authorList>
            <consortium name="The International Brachypodium Initiative"/>
            <person name="Lucas S."/>
            <person name="Harmon-Smith M."/>
            <person name="Lail K."/>
            <person name="Tice H."/>
            <person name="Grimwood J."/>
            <person name="Bruce D."/>
            <person name="Barry K."/>
            <person name="Shu S."/>
            <person name="Lindquist E."/>
            <person name="Wang M."/>
            <person name="Pitluck S."/>
            <person name="Vogel J.P."/>
            <person name="Garvin D.F."/>
            <person name="Mockler T.C."/>
            <person name="Schmutz J."/>
            <person name="Rokhsar D."/>
            <person name="Bevan M.W."/>
        </authorList>
    </citation>
    <scope>NUCLEOTIDE SEQUENCE</scope>
    <source>
        <strain evidence="3">Bd21</strain>
    </source>
</reference>
<feature type="compositionally biased region" description="Basic and acidic residues" evidence="1">
    <location>
        <begin position="358"/>
        <end position="372"/>
    </location>
</feature>
<feature type="compositionally biased region" description="Basic and acidic residues" evidence="1">
    <location>
        <begin position="148"/>
        <end position="158"/>
    </location>
</feature>
<dbReference type="Gramene" id="KQJ92375">
    <property type="protein sequence ID" value="KQJ92375"/>
    <property type="gene ID" value="BRADI_4g43220v3"/>
</dbReference>
<feature type="compositionally biased region" description="Polar residues" evidence="1">
    <location>
        <begin position="375"/>
        <end position="385"/>
    </location>
</feature>
<dbReference type="InterPro" id="IPR004330">
    <property type="entry name" value="FAR1_DNA_bnd_dom"/>
</dbReference>
<dbReference type="OrthoDB" id="629383at2759"/>
<keyword evidence="5" id="KW-1185">Reference proteome</keyword>
<feature type="compositionally biased region" description="Basic and acidic residues" evidence="1">
    <location>
        <begin position="102"/>
        <end position="116"/>
    </location>
</feature>
<dbReference type="PANTHER" id="PTHR47482:SF13">
    <property type="entry name" value="FAR1 DOMAIN-CONTAINING PROTEIN"/>
    <property type="match status" value="1"/>
</dbReference>
<evidence type="ECO:0000313" key="5">
    <source>
        <dbReference type="Proteomes" id="UP000008810"/>
    </source>
</evidence>
<feature type="region of interest" description="Disordered" evidence="1">
    <location>
        <begin position="48"/>
        <end position="158"/>
    </location>
</feature>
<feature type="region of interest" description="Disordered" evidence="1">
    <location>
        <begin position="685"/>
        <end position="741"/>
    </location>
</feature>
<dbReference type="EnsemblPlants" id="KQJ92375">
    <property type="protein sequence ID" value="KQJ92375"/>
    <property type="gene ID" value="BRADI_4g43220v3"/>
</dbReference>
<evidence type="ECO:0000313" key="4">
    <source>
        <dbReference type="EnsemblPlants" id="KQJ92375"/>
    </source>
</evidence>
<evidence type="ECO:0000259" key="2">
    <source>
        <dbReference type="Pfam" id="PF03101"/>
    </source>
</evidence>
<reference evidence="3 4" key="1">
    <citation type="journal article" date="2010" name="Nature">
        <title>Genome sequencing and analysis of the model grass Brachypodium distachyon.</title>
        <authorList>
            <consortium name="International Brachypodium Initiative"/>
        </authorList>
    </citation>
    <scope>NUCLEOTIDE SEQUENCE [LARGE SCALE GENOMIC DNA]</scope>
    <source>
        <strain evidence="3 4">Bd21</strain>
    </source>
</reference>
<protein>
    <recommendedName>
        <fullName evidence="2">FAR1 domain-containing protein</fullName>
    </recommendedName>
</protein>
<feature type="region of interest" description="Disordered" evidence="1">
    <location>
        <begin position="344"/>
        <end position="398"/>
    </location>
</feature>
<organism evidence="3">
    <name type="scientific">Brachypodium distachyon</name>
    <name type="common">Purple false brome</name>
    <name type="synonym">Trachynia distachya</name>
    <dbReference type="NCBI Taxonomy" id="15368"/>
    <lineage>
        <taxon>Eukaryota</taxon>
        <taxon>Viridiplantae</taxon>
        <taxon>Streptophyta</taxon>
        <taxon>Embryophyta</taxon>
        <taxon>Tracheophyta</taxon>
        <taxon>Spermatophyta</taxon>
        <taxon>Magnoliopsida</taxon>
        <taxon>Liliopsida</taxon>
        <taxon>Poales</taxon>
        <taxon>Poaceae</taxon>
        <taxon>BOP clade</taxon>
        <taxon>Pooideae</taxon>
        <taxon>Stipodae</taxon>
        <taxon>Brachypodieae</taxon>
        <taxon>Brachypodium</taxon>
    </lineage>
</organism>
<dbReference type="EMBL" id="CM000883">
    <property type="protein sequence ID" value="KQJ92375.1"/>
    <property type="molecule type" value="Genomic_DNA"/>
</dbReference>
<dbReference type="KEGG" id="bdi:100833635"/>
<proteinExistence type="predicted"/>
<feature type="region of interest" description="Disordered" evidence="1">
    <location>
        <begin position="1"/>
        <end position="20"/>
    </location>
</feature>
<feature type="compositionally biased region" description="Low complexity" evidence="1">
    <location>
        <begin position="118"/>
        <end position="134"/>
    </location>
</feature>
<reference evidence="4" key="3">
    <citation type="submission" date="2018-08" db="UniProtKB">
        <authorList>
            <consortium name="EnsemblPlants"/>
        </authorList>
    </citation>
    <scope>IDENTIFICATION</scope>
    <source>
        <strain evidence="4">cv. Bd21</strain>
    </source>
</reference>
<dbReference type="PANTHER" id="PTHR47482">
    <property type="entry name" value="OS11G0632001 PROTEIN"/>
    <property type="match status" value="1"/>
</dbReference>
<sequence length="741" mass="81760">MELTSAEEEPRLGTPMGLGLGGDTMEAVRRAFPGQHFALHVVNRAFGRPDPAERSRQDSSACVVNGARASENPVDLEKAAENPGKSSAQQGSSTGGIGEPAPSEKRVGSGEIEHAGQHHGAPPAPAGIGDDAGASGTGGWRRRIRRGRIPDEREPDADRVSALEKALTGFAVRQTDVIVSPAVGTCFDSLAEAYEFYNIYSWETGFGIRYGRSRVNSKGSKCMQEITCCQGGKPAKDGKSRRCDCTALIRLLRTDDNGWYITQHRKVHNHGFSTAYYNKLQWPSHKHIDKYTRDLVRQLAGNNVNLGVYDTIASFFGRRTENVPFTKRSIRTLCGEVIREQAADDDARKTMETAPVLGEKDPENHTQEETPVNHRGSTSTNTDSVNVPADPLRYPDQGDTQINTEAGRLADLMLAFGDCHLVLKNCTYDDLMNSNGTMSGLEEAVKAVTPHLQQGIFGDLWSRAHNSGGIVSAQVLTIRDLFRFTRWLTTTTGQHNLRCVEQHVKLVKSGNGVFEPEQMALLQLYQAENDEHSREMRRLQGERDEKIAHYMAKIDEARKTFEVNVEAAKVRYPVSSSYCPLDTNELRGQCWTVYLAHCRKEAKDLNARASNIVEKYGPELLQRHLYEFCSQETNREALLKYGQTKVKKLKEAGVAQGENTLHGYMALLDIEKACALLAAEEQIANDPDTCGGGDEERRTNRSNGVARDVAAGGAAQENGSEDAPERPPLQKRLRSGQSYAR</sequence>
<dbReference type="AlphaFoldDB" id="A0A0Q3EYB7"/>
<dbReference type="RefSeq" id="XP_003578953.1">
    <property type="nucleotide sequence ID" value="XM_003578905.4"/>
</dbReference>
<dbReference type="Pfam" id="PF03101">
    <property type="entry name" value="FAR1"/>
    <property type="match status" value="1"/>
</dbReference>
<feature type="domain" description="FAR1" evidence="2">
    <location>
        <begin position="195"/>
        <end position="272"/>
    </location>
</feature>
<dbReference type="GeneID" id="100833635"/>
<gene>
    <name evidence="4" type="primary">LOC100833635</name>
    <name evidence="3" type="ORF">BRADI_4g43220v3</name>
</gene>
<evidence type="ECO:0000256" key="1">
    <source>
        <dbReference type="SAM" id="MobiDB-lite"/>
    </source>
</evidence>
<dbReference type="ExpressionAtlas" id="A0A0Q3EYB7">
    <property type="expression patterns" value="baseline and differential"/>
</dbReference>
<dbReference type="Proteomes" id="UP000008810">
    <property type="component" value="Chromosome 4"/>
</dbReference>
<evidence type="ECO:0000313" key="3">
    <source>
        <dbReference type="EMBL" id="KQJ92375.1"/>
    </source>
</evidence>
<accession>A0A0Q3EYB7</accession>